<reference evidence="1" key="1">
    <citation type="submission" date="2021-03" db="EMBL/GenBank/DDBJ databases">
        <title>Bacillus suaedae sp. nov., isolated from Suaeda aralocaspica.</title>
        <authorList>
            <person name="Lei R.F.R."/>
        </authorList>
    </citation>
    <scope>NUCLEOTIDE SEQUENCE</scope>
    <source>
        <strain evidence="1">YZJH907-2</strain>
    </source>
</reference>
<evidence type="ECO:0000313" key="1">
    <source>
        <dbReference type="EMBL" id="MBP3952032.1"/>
    </source>
</evidence>
<proteinExistence type="predicted"/>
<dbReference type="Pfam" id="PF12611">
    <property type="entry name" value="Flagellar_put"/>
    <property type="match status" value="1"/>
</dbReference>
<keyword evidence="2" id="KW-1185">Reference proteome</keyword>
<dbReference type="NCBIfam" id="TIGR02530">
    <property type="entry name" value="flg_new"/>
    <property type="match status" value="1"/>
</dbReference>
<evidence type="ECO:0000313" key="2">
    <source>
        <dbReference type="Proteomes" id="UP000678228"/>
    </source>
</evidence>
<keyword evidence="1" id="KW-0282">Flagellum</keyword>
<dbReference type="EMBL" id="JAGKSQ010000005">
    <property type="protein sequence ID" value="MBP3952032.1"/>
    <property type="molecule type" value="Genomic_DNA"/>
</dbReference>
<keyword evidence="1" id="KW-0969">Cilium</keyword>
<dbReference type="RefSeq" id="WP_210597734.1">
    <property type="nucleotide sequence ID" value="NZ_JAGKSQ010000005.1"/>
</dbReference>
<organism evidence="1 2">
    <name type="scientific">Halalkalibacter suaedae</name>
    <dbReference type="NCBI Taxonomy" id="2822140"/>
    <lineage>
        <taxon>Bacteria</taxon>
        <taxon>Bacillati</taxon>
        <taxon>Bacillota</taxon>
        <taxon>Bacilli</taxon>
        <taxon>Bacillales</taxon>
        <taxon>Bacillaceae</taxon>
        <taxon>Halalkalibacter</taxon>
    </lineage>
</organism>
<accession>A0A941APY7</accession>
<name>A0A941APY7_9BACI</name>
<gene>
    <name evidence="1" type="ORF">J7W16_12905</name>
</gene>
<dbReference type="AlphaFoldDB" id="A0A941APY7"/>
<comment type="caution">
    <text evidence="1">The sequence shown here is derived from an EMBL/GenBank/DDBJ whole genome shotgun (WGS) entry which is preliminary data.</text>
</comment>
<sequence length="126" mass="14343">MDQRIHIQSLQTLPKPIRKNGTRHLGQNDFKQLLQTQLHKSSELKMSKHAQQRMDVRGIEISAEKWMTIQEKVSEAKKKGIKDSVVITKDAALIVNAQNDTVITVLNREEAQSQIFTNINGTILID</sequence>
<dbReference type="InterPro" id="IPR013367">
    <property type="entry name" value="Flagellar_put"/>
</dbReference>
<keyword evidence="1" id="KW-0966">Cell projection</keyword>
<dbReference type="Proteomes" id="UP000678228">
    <property type="component" value="Unassembled WGS sequence"/>
</dbReference>
<protein>
    <submittedName>
        <fullName evidence="1">Flagellar protein</fullName>
    </submittedName>
</protein>